<dbReference type="InterPro" id="IPR039763">
    <property type="entry name" value="ARMT1"/>
</dbReference>
<proteinExistence type="inferred from homology"/>
<evidence type="ECO:0000256" key="5">
    <source>
        <dbReference type="ARBA" id="ARBA00022801"/>
    </source>
</evidence>
<comment type="similarity">
    <text evidence="3">Belongs to the damage-control phosphatase family. Sugar phosphate phosphatase III subfamily.</text>
</comment>
<dbReference type="InterPro" id="IPR036075">
    <property type="entry name" value="ARMT-1-like_metal-bd_sf"/>
</dbReference>
<dbReference type="GO" id="GO:0046872">
    <property type="term" value="F:metal ion binding"/>
    <property type="evidence" value="ECO:0007669"/>
    <property type="project" value="UniProtKB-KW"/>
</dbReference>
<dbReference type="GO" id="GO:0006974">
    <property type="term" value="P:DNA damage response"/>
    <property type="evidence" value="ECO:0007669"/>
    <property type="project" value="TreeGrafter"/>
</dbReference>
<comment type="cofactor">
    <cofactor evidence="2">
        <name>Mn(2+)</name>
        <dbReference type="ChEBI" id="CHEBI:29035"/>
    </cofactor>
</comment>
<keyword evidence="4" id="KW-0479">Metal-binding</keyword>
<evidence type="ECO:0000313" key="9">
    <source>
        <dbReference type="EMBL" id="KAA9381462.1"/>
    </source>
</evidence>
<comment type="caution">
    <text evidence="9">The sequence shown here is derived from an EMBL/GenBank/DDBJ whole genome shotgun (WGS) entry which is preliminary data.</text>
</comment>
<dbReference type="GO" id="GO:0032259">
    <property type="term" value="P:methylation"/>
    <property type="evidence" value="ECO:0007669"/>
    <property type="project" value="UniProtKB-KW"/>
</dbReference>
<dbReference type="GO" id="GO:0008168">
    <property type="term" value="F:methyltransferase activity"/>
    <property type="evidence" value="ECO:0007669"/>
    <property type="project" value="UniProtKB-KW"/>
</dbReference>
<accession>A0A5J5K9Q6</accession>
<dbReference type="Gene3D" id="3.40.50.10880">
    <property type="entry name" value="Uncharacterised protein PF01937, DUF89, domain 3"/>
    <property type="match status" value="1"/>
</dbReference>
<reference evidence="9 10" key="1">
    <citation type="submission" date="2019-09" db="EMBL/GenBank/DDBJ databases">
        <title>Screening of Novel Bioactive Compounds from Soil-Associated.</title>
        <authorList>
            <person name="Gong X."/>
        </authorList>
    </citation>
    <scope>NUCLEOTIDE SEQUENCE [LARGE SCALE GENOMIC DNA]</scope>
    <source>
        <strain evidence="9 10">Gxj-6</strain>
    </source>
</reference>
<comment type="catalytic activity">
    <reaction evidence="7">
        <text>beta-D-fructose 6-phosphate = dihydroxyacetone + D-glyceraldehyde 3-phosphate</text>
        <dbReference type="Rhea" id="RHEA:28002"/>
        <dbReference type="ChEBI" id="CHEBI:16016"/>
        <dbReference type="ChEBI" id="CHEBI:57634"/>
        <dbReference type="ChEBI" id="CHEBI:59776"/>
    </reaction>
</comment>
<keyword evidence="9" id="KW-0808">Transferase</keyword>
<evidence type="ECO:0000256" key="4">
    <source>
        <dbReference type="ARBA" id="ARBA00022723"/>
    </source>
</evidence>
<dbReference type="AlphaFoldDB" id="A0A5J5K9Q6"/>
<evidence type="ECO:0000313" key="10">
    <source>
        <dbReference type="Proteomes" id="UP000327011"/>
    </source>
</evidence>
<gene>
    <name evidence="9" type="ORF">F5972_01055</name>
</gene>
<dbReference type="InterPro" id="IPR002791">
    <property type="entry name" value="ARMT1-like_metal-bd"/>
</dbReference>
<keyword evidence="9" id="KW-0489">Methyltransferase</keyword>
<dbReference type="SUPFAM" id="SSF111321">
    <property type="entry name" value="AF1104-like"/>
    <property type="match status" value="1"/>
</dbReference>
<organism evidence="9 10">
    <name type="scientific">Microbispora cellulosiformans</name>
    <dbReference type="NCBI Taxonomy" id="2614688"/>
    <lineage>
        <taxon>Bacteria</taxon>
        <taxon>Bacillati</taxon>
        <taxon>Actinomycetota</taxon>
        <taxon>Actinomycetes</taxon>
        <taxon>Streptosporangiales</taxon>
        <taxon>Streptosporangiaceae</taxon>
        <taxon>Microbispora</taxon>
    </lineage>
</organism>
<evidence type="ECO:0000256" key="6">
    <source>
        <dbReference type="ARBA" id="ARBA00023211"/>
    </source>
</evidence>
<keyword evidence="5" id="KW-0378">Hydrolase</keyword>
<dbReference type="RefSeq" id="WP_150930163.1">
    <property type="nucleotide sequence ID" value="NZ_VYTZ01000001.1"/>
</dbReference>
<feature type="domain" description="Damage-control phosphatase ARMT1-like metal-binding" evidence="8">
    <location>
        <begin position="31"/>
        <end position="374"/>
    </location>
</feature>
<dbReference type="EMBL" id="VYTZ01000001">
    <property type="protein sequence ID" value="KAA9381462.1"/>
    <property type="molecule type" value="Genomic_DNA"/>
</dbReference>
<evidence type="ECO:0000259" key="8">
    <source>
        <dbReference type="Pfam" id="PF01937"/>
    </source>
</evidence>
<dbReference type="PANTHER" id="PTHR12260:SF6">
    <property type="entry name" value="DAMAGE-CONTROL PHOSPHATASE ARMT1"/>
    <property type="match status" value="1"/>
</dbReference>
<name>A0A5J5K9Q6_9ACTN</name>
<evidence type="ECO:0000256" key="3">
    <source>
        <dbReference type="ARBA" id="ARBA00009519"/>
    </source>
</evidence>
<keyword evidence="6" id="KW-0464">Manganese</keyword>
<dbReference type="PANTHER" id="PTHR12260">
    <property type="entry name" value="DAMAGE-CONTROL PHOSPHATASE ARMT1"/>
    <property type="match status" value="1"/>
</dbReference>
<protein>
    <submittedName>
        <fullName evidence="9">Protein-glutamate O-methyltransferase family protein</fullName>
    </submittedName>
</protein>
<sequence>MSHDLDAARDETPAAAPILGNVPGSYALSVFRERHPVLIKQVREALPYTPDRRRALDRLLGEVERDVMEPLEPSAHDGAAWAEWGRGKIGGRWVDAPFLWAESYFYRKLLEATGYFGDGPWRGVDPFGPLKQAELDGPDVDGELAALDETAALSPDERAEALLLGSLWGNRADLSHSATGTAGGGRERATGLVVDDGPLLWALLGGLAPARICLVADNAGRELLPDLLLADHLLAHGLASEVALHVKPVPYFVSDATPSDVLACLRRLAAAPGRAGEAGARLWAATEDGRLTPRAHPFACAPLPYEDMPGDLRGEFAAADLTIMKGDLNYRRLTGDRMWPPATPFAAVTGYFPGPVVALRTLKSDALVGVPERTATELDATGRSWRTSGTHAMIQGSRGQAA</sequence>
<keyword evidence="10" id="KW-1185">Reference proteome</keyword>
<dbReference type="Pfam" id="PF01937">
    <property type="entry name" value="ARMT1-like_dom"/>
    <property type="match status" value="1"/>
</dbReference>
<comment type="catalytic activity">
    <reaction evidence="1">
        <text>beta-D-fructose 1-phosphate + H2O = D-fructose + phosphate</text>
        <dbReference type="Rhea" id="RHEA:35603"/>
        <dbReference type="ChEBI" id="CHEBI:15377"/>
        <dbReference type="ChEBI" id="CHEBI:37721"/>
        <dbReference type="ChEBI" id="CHEBI:43474"/>
        <dbReference type="ChEBI" id="CHEBI:138881"/>
    </reaction>
</comment>
<evidence type="ECO:0000256" key="7">
    <source>
        <dbReference type="ARBA" id="ARBA00048809"/>
    </source>
</evidence>
<evidence type="ECO:0000256" key="1">
    <source>
        <dbReference type="ARBA" id="ARBA00001326"/>
    </source>
</evidence>
<dbReference type="Proteomes" id="UP000327011">
    <property type="component" value="Unassembled WGS sequence"/>
</dbReference>
<dbReference type="GO" id="GO:0016791">
    <property type="term" value="F:phosphatase activity"/>
    <property type="evidence" value="ECO:0007669"/>
    <property type="project" value="TreeGrafter"/>
</dbReference>
<evidence type="ECO:0000256" key="2">
    <source>
        <dbReference type="ARBA" id="ARBA00001936"/>
    </source>
</evidence>